<evidence type="ECO:0000313" key="3">
    <source>
        <dbReference type="Proteomes" id="UP000322000"/>
    </source>
</evidence>
<evidence type="ECO:0000313" key="4">
    <source>
        <dbReference type="RefSeq" id="XP_026736218.1"/>
    </source>
</evidence>
<dbReference type="GO" id="GO:0003676">
    <property type="term" value="F:nucleic acid binding"/>
    <property type="evidence" value="ECO:0007669"/>
    <property type="project" value="InterPro"/>
</dbReference>
<dbReference type="PANTHER" id="PTHR33939">
    <property type="entry name" value="PROTEIN CBG22215"/>
    <property type="match status" value="1"/>
</dbReference>
<dbReference type="InParanoid" id="A0A7E5W6D6"/>
<dbReference type="KEGG" id="tnl:113499852"/>
<proteinExistence type="predicted"/>
<evidence type="ECO:0000256" key="1">
    <source>
        <dbReference type="SAM" id="MobiDB-lite"/>
    </source>
</evidence>
<evidence type="ECO:0000259" key="2">
    <source>
        <dbReference type="Pfam" id="PF13358"/>
    </source>
</evidence>
<organism evidence="3 4">
    <name type="scientific">Trichoplusia ni</name>
    <name type="common">Cabbage looper</name>
    <dbReference type="NCBI Taxonomy" id="7111"/>
    <lineage>
        <taxon>Eukaryota</taxon>
        <taxon>Metazoa</taxon>
        <taxon>Ecdysozoa</taxon>
        <taxon>Arthropoda</taxon>
        <taxon>Hexapoda</taxon>
        <taxon>Insecta</taxon>
        <taxon>Pterygota</taxon>
        <taxon>Neoptera</taxon>
        <taxon>Endopterygota</taxon>
        <taxon>Lepidoptera</taxon>
        <taxon>Glossata</taxon>
        <taxon>Ditrysia</taxon>
        <taxon>Noctuoidea</taxon>
        <taxon>Noctuidae</taxon>
        <taxon>Plusiinae</taxon>
        <taxon>Trichoplusia</taxon>
    </lineage>
</organism>
<dbReference type="OrthoDB" id="2266637at2759"/>
<dbReference type="InterPro" id="IPR038717">
    <property type="entry name" value="Tc1-like_DDE_dom"/>
</dbReference>
<protein>
    <submittedName>
        <fullName evidence="4">Uncharacterized protein LOC113499852 isoform X1</fullName>
    </submittedName>
</protein>
<reference evidence="4" key="1">
    <citation type="submission" date="2025-08" db="UniProtKB">
        <authorList>
            <consortium name="RefSeq"/>
        </authorList>
    </citation>
    <scope>IDENTIFICATION</scope>
</reference>
<dbReference type="Proteomes" id="UP000322000">
    <property type="component" value="Chromosome 13"/>
</dbReference>
<feature type="region of interest" description="Disordered" evidence="1">
    <location>
        <begin position="354"/>
        <end position="385"/>
    </location>
</feature>
<dbReference type="AlphaFoldDB" id="A0A7E5W6D6"/>
<accession>A0A7E5W6D6</accession>
<feature type="compositionally biased region" description="Acidic residues" evidence="1">
    <location>
        <begin position="357"/>
        <end position="385"/>
    </location>
</feature>
<sequence>MKTPPKAKRRRKEYFDGFSLTALRNIIHSMYTVRKEIPTMRKILAAAKTDLNYTGSETTLRKIIKSDLGYQFKRCYQKRLALIERPQIQAWRARYLRRMKDNDLLGANKKPVIYLDKTWIHAHYTVKKCWQTPTDVGVRRNDSPGRRWIIVHAGSEAGFVDNALLMFKADTKTGDYHDQMNAENFTKWLTEKLLPNIPINSIIVMDNAPYHSKEENKTPNMNNKKQVMVEWLQAHNIEFPDNSTKLELYLIIKQNKLPKNFKIDKLLADHGHEVLRLPPYNCDLNPIEYIWNLLKQRVSEKNVEQLESKIESLTLEALASITPDDWKKEVNHVKRLEEEYWRKDRITDELFIINTADDSESSDSNSESDSESDNDDDMSGIEELV</sequence>
<dbReference type="InterPro" id="IPR036397">
    <property type="entry name" value="RNaseH_sf"/>
</dbReference>
<dbReference type="RefSeq" id="XP_026736218.1">
    <property type="nucleotide sequence ID" value="XM_026880417.1"/>
</dbReference>
<feature type="domain" description="Tc1-like transposase DDE" evidence="2">
    <location>
        <begin position="224"/>
        <end position="304"/>
    </location>
</feature>
<dbReference type="Pfam" id="PF13358">
    <property type="entry name" value="DDE_3"/>
    <property type="match status" value="1"/>
</dbReference>
<name>A0A7E5W6D6_TRINI</name>
<dbReference type="PANTHER" id="PTHR33939:SF1">
    <property type="entry name" value="DUF4371 DOMAIN-CONTAINING PROTEIN"/>
    <property type="match status" value="1"/>
</dbReference>
<gene>
    <name evidence="4" type="primary">LOC113499852</name>
</gene>
<keyword evidence="3" id="KW-1185">Reference proteome</keyword>
<dbReference type="Gene3D" id="3.30.420.10">
    <property type="entry name" value="Ribonuclease H-like superfamily/Ribonuclease H"/>
    <property type="match status" value="1"/>
</dbReference>
<dbReference type="GeneID" id="113499852"/>